<keyword evidence="2" id="KW-0732">Signal</keyword>
<dbReference type="AlphaFoldDB" id="A0A2N3UBH2"/>
<reference evidence="3 4" key="1">
    <citation type="submission" date="2017-12" db="EMBL/GenBank/DDBJ databases">
        <title>Genomic Encyclopedia of Type Strains, Phase III (KMG-III): the genomes of soil and plant-associated and newly described type strains.</title>
        <authorList>
            <person name="Whitman W."/>
        </authorList>
    </citation>
    <scope>NUCLEOTIDE SEQUENCE [LARGE SCALE GENOMIC DNA]</scope>
    <source>
        <strain evidence="3 4">LP43</strain>
    </source>
</reference>
<name>A0A2N3UBH2_9BACT</name>
<evidence type="ECO:0000256" key="1">
    <source>
        <dbReference type="SAM" id="MobiDB-lite"/>
    </source>
</evidence>
<sequence>MKLPLFKSLRYHIATLLVILPALATAQPYAPEPCPSQTPPAPPTLNAQQTLPPAPPVPPVPPVVMPPHQPGRQEAEVYTYKSERRKTFDKTYKVNKSDVLSIDNKFGNVHVNTWNRNEIQVKVDIISRANSEQTAQEMLNKINVVDNRSGNTIAVKTEMGSMNSKSGHQSFEINYTVNMPADNNLMVKNSFGNVYLPDMKGKVDLHVRYGAFKAGNLANASNSIKASFCQSTPNTIGYLNKGNVDLAYSTLNLGNTNGVNGLVKYSDLKIGNLSEALEMDVKYSSFKVDNVKKNFKNISVNGGFTPIQLHFEDDSAFDFNVNVQYADFKVDRNLVKFTTMEKGHTSAEYKGKYGSAAPKGSINITSKYNDVKFTK</sequence>
<dbReference type="EMBL" id="PJMU01000002">
    <property type="protein sequence ID" value="PKV66691.1"/>
    <property type="molecule type" value="Genomic_DNA"/>
</dbReference>
<protein>
    <recommendedName>
        <fullName evidence="5">Adhesin</fullName>
    </recommendedName>
</protein>
<accession>A0A2N3UBH2</accession>
<feature type="compositionally biased region" description="Pro residues" evidence="1">
    <location>
        <begin position="30"/>
        <end position="43"/>
    </location>
</feature>
<feature type="chain" id="PRO_5014891364" description="Adhesin" evidence="2">
    <location>
        <begin position="27"/>
        <end position="375"/>
    </location>
</feature>
<evidence type="ECO:0008006" key="5">
    <source>
        <dbReference type="Google" id="ProtNLM"/>
    </source>
</evidence>
<evidence type="ECO:0000256" key="2">
    <source>
        <dbReference type="SAM" id="SignalP"/>
    </source>
</evidence>
<gene>
    <name evidence="3" type="ORF">BD749_1821</name>
</gene>
<evidence type="ECO:0000313" key="3">
    <source>
        <dbReference type="EMBL" id="PKV66691.1"/>
    </source>
</evidence>
<dbReference type="RefSeq" id="WP_245868960.1">
    <property type="nucleotide sequence ID" value="NZ_PJMU01000002.1"/>
</dbReference>
<keyword evidence="4" id="KW-1185">Reference proteome</keyword>
<proteinExistence type="predicted"/>
<organism evidence="3 4">
    <name type="scientific">Pontibacter ramchanderi</name>
    <dbReference type="NCBI Taxonomy" id="1179743"/>
    <lineage>
        <taxon>Bacteria</taxon>
        <taxon>Pseudomonadati</taxon>
        <taxon>Bacteroidota</taxon>
        <taxon>Cytophagia</taxon>
        <taxon>Cytophagales</taxon>
        <taxon>Hymenobacteraceae</taxon>
        <taxon>Pontibacter</taxon>
    </lineage>
</organism>
<feature type="region of interest" description="Disordered" evidence="1">
    <location>
        <begin position="30"/>
        <end position="59"/>
    </location>
</feature>
<comment type="caution">
    <text evidence="3">The sequence shown here is derived from an EMBL/GenBank/DDBJ whole genome shotgun (WGS) entry which is preliminary data.</text>
</comment>
<feature type="signal peptide" evidence="2">
    <location>
        <begin position="1"/>
        <end position="26"/>
    </location>
</feature>
<evidence type="ECO:0000313" key="4">
    <source>
        <dbReference type="Proteomes" id="UP000233782"/>
    </source>
</evidence>
<dbReference type="Proteomes" id="UP000233782">
    <property type="component" value="Unassembled WGS sequence"/>
</dbReference>